<sequence>MLLRSLPRCRQQANNDLMGTQESVQEVLENEEERRKLEADLAACQAAERVIDDRTRTIFVLNNNTTSDSSRQFIGTDNLNFGGSFTATHNHAVDTSTTPATSNHEATMTVGDVHIQRLVIGGASTSFNSLPGVRGESDGDGSTSLPTAQHHRQD</sequence>
<accession>A0A9P8JQH8</accession>
<comment type="caution">
    <text evidence="3">The sequence shown here is derived from an EMBL/GenBank/DDBJ whole genome shotgun (WGS) entry which is preliminary data.</text>
</comment>
<keyword evidence="4" id="KW-1185">Reference proteome</keyword>
<proteinExistence type="predicted"/>
<feature type="coiled-coil region" evidence="1">
    <location>
        <begin position="10"/>
        <end position="47"/>
    </location>
</feature>
<keyword evidence="1" id="KW-0175">Coiled coil</keyword>
<evidence type="ECO:0000313" key="3">
    <source>
        <dbReference type="EMBL" id="KAG9971579.1"/>
    </source>
</evidence>
<feature type="non-terminal residue" evidence="3">
    <location>
        <position position="154"/>
    </location>
</feature>
<dbReference type="Proteomes" id="UP000729357">
    <property type="component" value="Unassembled WGS sequence"/>
</dbReference>
<protein>
    <submittedName>
        <fullName evidence="3">Uncharacterized protein</fullName>
    </submittedName>
</protein>
<name>A0A9P8JQH8_AURME</name>
<evidence type="ECO:0000256" key="1">
    <source>
        <dbReference type="SAM" id="Coils"/>
    </source>
</evidence>
<dbReference type="EMBL" id="JAHFXS010002597">
    <property type="protein sequence ID" value="KAG9971579.1"/>
    <property type="molecule type" value="Genomic_DNA"/>
</dbReference>
<dbReference type="AlphaFoldDB" id="A0A9P8JQH8"/>
<gene>
    <name evidence="3" type="ORF">KCU98_g13779</name>
</gene>
<evidence type="ECO:0000256" key="2">
    <source>
        <dbReference type="SAM" id="MobiDB-lite"/>
    </source>
</evidence>
<organism evidence="3 4">
    <name type="scientific">Aureobasidium melanogenum</name>
    <name type="common">Aureobasidium pullulans var. melanogenum</name>
    <dbReference type="NCBI Taxonomy" id="46634"/>
    <lineage>
        <taxon>Eukaryota</taxon>
        <taxon>Fungi</taxon>
        <taxon>Dikarya</taxon>
        <taxon>Ascomycota</taxon>
        <taxon>Pezizomycotina</taxon>
        <taxon>Dothideomycetes</taxon>
        <taxon>Dothideomycetidae</taxon>
        <taxon>Dothideales</taxon>
        <taxon>Saccotheciaceae</taxon>
        <taxon>Aureobasidium</taxon>
    </lineage>
</organism>
<reference evidence="3" key="1">
    <citation type="journal article" date="2021" name="J Fungi (Basel)">
        <title>Virulence traits and population genomics of the black yeast Aureobasidium melanogenum.</title>
        <authorList>
            <person name="Cernosa A."/>
            <person name="Sun X."/>
            <person name="Gostincar C."/>
            <person name="Fang C."/>
            <person name="Gunde-Cimerman N."/>
            <person name="Song Z."/>
        </authorList>
    </citation>
    <scope>NUCLEOTIDE SEQUENCE</scope>
    <source>
        <strain evidence="3">EXF-9298</strain>
    </source>
</reference>
<reference evidence="3" key="2">
    <citation type="submission" date="2021-08" db="EMBL/GenBank/DDBJ databases">
        <authorList>
            <person name="Gostincar C."/>
            <person name="Sun X."/>
            <person name="Song Z."/>
            <person name="Gunde-Cimerman N."/>
        </authorList>
    </citation>
    <scope>NUCLEOTIDE SEQUENCE</scope>
    <source>
        <strain evidence="3">EXF-9298</strain>
    </source>
</reference>
<evidence type="ECO:0000313" key="4">
    <source>
        <dbReference type="Proteomes" id="UP000729357"/>
    </source>
</evidence>
<feature type="region of interest" description="Disordered" evidence="2">
    <location>
        <begin position="126"/>
        <end position="154"/>
    </location>
</feature>